<protein>
    <submittedName>
        <fullName evidence="6">LysR family transcriptional regulator</fullName>
    </submittedName>
</protein>
<keyword evidence="7" id="KW-1185">Reference proteome</keyword>
<evidence type="ECO:0000313" key="7">
    <source>
        <dbReference type="Proteomes" id="UP000831786"/>
    </source>
</evidence>
<proteinExistence type="inferred from homology"/>
<keyword evidence="4" id="KW-0804">Transcription</keyword>
<dbReference type="PANTHER" id="PTHR30346:SF0">
    <property type="entry name" value="HCA OPERON TRANSCRIPTIONAL ACTIVATOR HCAR"/>
    <property type="match status" value="1"/>
</dbReference>
<comment type="similarity">
    <text evidence="1">Belongs to the LysR transcriptional regulatory family.</text>
</comment>
<keyword evidence="3" id="KW-0238">DNA-binding</keyword>
<organism evidence="6 7">
    <name type="scientific">Leucobacter allii</name>
    <dbReference type="NCBI Taxonomy" id="2932247"/>
    <lineage>
        <taxon>Bacteria</taxon>
        <taxon>Bacillati</taxon>
        <taxon>Actinomycetota</taxon>
        <taxon>Actinomycetes</taxon>
        <taxon>Micrococcales</taxon>
        <taxon>Microbacteriaceae</taxon>
        <taxon>Leucobacter</taxon>
    </lineage>
</organism>
<dbReference type="PANTHER" id="PTHR30346">
    <property type="entry name" value="TRANSCRIPTIONAL DUAL REGULATOR HCAR-RELATED"/>
    <property type="match status" value="1"/>
</dbReference>
<dbReference type="SUPFAM" id="SSF53850">
    <property type="entry name" value="Periplasmic binding protein-like II"/>
    <property type="match status" value="1"/>
</dbReference>
<evidence type="ECO:0000256" key="1">
    <source>
        <dbReference type="ARBA" id="ARBA00009437"/>
    </source>
</evidence>
<dbReference type="CDD" id="cd08414">
    <property type="entry name" value="PBP2_LTTR_aromatics_like"/>
    <property type="match status" value="1"/>
</dbReference>
<dbReference type="Gene3D" id="3.40.190.10">
    <property type="entry name" value="Periplasmic binding protein-like II"/>
    <property type="match status" value="2"/>
</dbReference>
<dbReference type="InterPro" id="IPR000847">
    <property type="entry name" value="LysR_HTH_N"/>
</dbReference>
<dbReference type="Gene3D" id="1.10.10.10">
    <property type="entry name" value="Winged helix-like DNA-binding domain superfamily/Winged helix DNA-binding domain"/>
    <property type="match status" value="1"/>
</dbReference>
<dbReference type="InterPro" id="IPR005119">
    <property type="entry name" value="LysR_subst-bd"/>
</dbReference>
<feature type="domain" description="HTH lysR-type" evidence="5">
    <location>
        <begin position="3"/>
        <end position="60"/>
    </location>
</feature>
<dbReference type="SUPFAM" id="SSF46785">
    <property type="entry name" value="Winged helix' DNA-binding domain"/>
    <property type="match status" value="1"/>
</dbReference>
<dbReference type="RefSeq" id="WP_244728158.1">
    <property type="nucleotide sequence ID" value="NZ_CP095045.1"/>
</dbReference>
<dbReference type="Pfam" id="PF00126">
    <property type="entry name" value="HTH_1"/>
    <property type="match status" value="1"/>
</dbReference>
<reference evidence="6 7" key="1">
    <citation type="submission" date="2022-04" db="EMBL/GenBank/DDBJ databases">
        <title>Leucobacter sp. isolated from rhizosphere of garlic.</title>
        <authorList>
            <person name="Won M."/>
            <person name="Lee C.-M."/>
            <person name="Woen H.-Y."/>
            <person name="Kwon S.-W."/>
        </authorList>
    </citation>
    <scope>NUCLEOTIDE SEQUENCE [LARGE SCALE GENOMIC DNA]</scope>
    <source>
        <strain evidence="6 7">H21R-40</strain>
    </source>
</reference>
<dbReference type="InterPro" id="IPR036390">
    <property type="entry name" value="WH_DNA-bd_sf"/>
</dbReference>
<dbReference type="InterPro" id="IPR036388">
    <property type="entry name" value="WH-like_DNA-bd_sf"/>
</dbReference>
<evidence type="ECO:0000256" key="2">
    <source>
        <dbReference type="ARBA" id="ARBA00023015"/>
    </source>
</evidence>
<evidence type="ECO:0000313" key="6">
    <source>
        <dbReference type="EMBL" id="UOQ57422.1"/>
    </source>
</evidence>
<sequence length="303" mass="32020">MDVTLHQLRCFLAVSASLHFARAAEALRIGPSTLSEQIATLERVLGRRLFERGPRAVSVTPEGEELLPLAREAVAAADAVLAWGRGPQRAALVVGTAGSSHGLRAILQAAAERLPEVSLRLQPVGFTGGLRAVRRGEVDCAFAVGLSAEAPPEGLRSWELWSEPLLVAVPDAHPLAARASIAVEELWGETLIGAAPSEPRAEDARDPWYAGIDPSLTERCRILPLVSSADETMELVAAGTGLNIAGSAARESYHRPGIRFVPLESPLEVRSLLVLRDERPSAALAAFVALARDVAADGPRAAG</sequence>
<name>A0ABY4FMB5_9MICO</name>
<evidence type="ECO:0000259" key="5">
    <source>
        <dbReference type="PROSITE" id="PS50931"/>
    </source>
</evidence>
<accession>A0ABY4FMB5</accession>
<evidence type="ECO:0000256" key="3">
    <source>
        <dbReference type="ARBA" id="ARBA00023125"/>
    </source>
</evidence>
<dbReference type="Proteomes" id="UP000831786">
    <property type="component" value="Chromosome"/>
</dbReference>
<dbReference type="EMBL" id="CP095045">
    <property type="protein sequence ID" value="UOQ57422.1"/>
    <property type="molecule type" value="Genomic_DNA"/>
</dbReference>
<dbReference type="Pfam" id="PF03466">
    <property type="entry name" value="LysR_substrate"/>
    <property type="match status" value="1"/>
</dbReference>
<evidence type="ECO:0000256" key="4">
    <source>
        <dbReference type="ARBA" id="ARBA00023163"/>
    </source>
</evidence>
<gene>
    <name evidence="6" type="ORF">MUN78_00835</name>
</gene>
<dbReference type="PROSITE" id="PS50931">
    <property type="entry name" value="HTH_LYSR"/>
    <property type="match status" value="1"/>
</dbReference>
<keyword evidence="2" id="KW-0805">Transcription regulation</keyword>